<name>A0A8J3YTZ4_9ACTN</name>
<keyword evidence="2" id="KW-1185">Reference proteome</keyword>
<comment type="caution">
    <text evidence="1">The sequence shown here is derived from an EMBL/GenBank/DDBJ whole genome shotgun (WGS) entry which is preliminary data.</text>
</comment>
<dbReference type="EMBL" id="BOPF01000030">
    <property type="protein sequence ID" value="GIJ49718.1"/>
    <property type="molecule type" value="Genomic_DNA"/>
</dbReference>
<reference evidence="1" key="1">
    <citation type="submission" date="2021-01" db="EMBL/GenBank/DDBJ databases">
        <title>Whole genome shotgun sequence of Virgisporangium aliadipatigenens NBRC 105644.</title>
        <authorList>
            <person name="Komaki H."/>
            <person name="Tamura T."/>
        </authorList>
    </citation>
    <scope>NUCLEOTIDE SEQUENCE</scope>
    <source>
        <strain evidence="1">NBRC 105644</strain>
    </source>
</reference>
<protein>
    <submittedName>
        <fullName evidence="1">Uncharacterized protein</fullName>
    </submittedName>
</protein>
<proteinExistence type="predicted"/>
<gene>
    <name evidence="1" type="ORF">Val02_66040</name>
</gene>
<dbReference type="AlphaFoldDB" id="A0A8J3YTZ4"/>
<organism evidence="1 2">
    <name type="scientific">Virgisporangium aliadipatigenens</name>
    <dbReference type="NCBI Taxonomy" id="741659"/>
    <lineage>
        <taxon>Bacteria</taxon>
        <taxon>Bacillati</taxon>
        <taxon>Actinomycetota</taxon>
        <taxon>Actinomycetes</taxon>
        <taxon>Micromonosporales</taxon>
        <taxon>Micromonosporaceae</taxon>
        <taxon>Virgisporangium</taxon>
    </lineage>
</organism>
<dbReference type="Proteomes" id="UP000619260">
    <property type="component" value="Unassembled WGS sequence"/>
</dbReference>
<evidence type="ECO:0000313" key="1">
    <source>
        <dbReference type="EMBL" id="GIJ49718.1"/>
    </source>
</evidence>
<accession>A0A8J3YTZ4</accession>
<dbReference type="RefSeq" id="WP_203903188.1">
    <property type="nucleotide sequence ID" value="NZ_BOPF01000030.1"/>
</dbReference>
<evidence type="ECO:0000313" key="2">
    <source>
        <dbReference type="Proteomes" id="UP000619260"/>
    </source>
</evidence>
<sequence length="71" mass="7562">MGTTLTGVPEEGVEPGCMILKDKGQTYLLVGGDETLIKSGRTVTVTGRARNDMVTTCMQGTPFEVTEVRLA</sequence>